<evidence type="ECO:0000313" key="4">
    <source>
        <dbReference type="EMBL" id="WOG95681.1"/>
    </source>
</evidence>
<dbReference type="Gene3D" id="3.30.60.20">
    <property type="match status" value="1"/>
</dbReference>
<reference evidence="4" key="2">
    <citation type="submission" date="2022-03" db="EMBL/GenBank/DDBJ databases">
        <title>Draft title - Genomic analysis of global carrot germplasm unveils the trajectory of domestication and the origin of high carotenoid orange carrot.</title>
        <authorList>
            <person name="Iorizzo M."/>
            <person name="Ellison S."/>
            <person name="Senalik D."/>
            <person name="Macko-Podgorni A."/>
            <person name="Grzebelus D."/>
            <person name="Bostan H."/>
            <person name="Rolling W."/>
            <person name="Curaba J."/>
            <person name="Simon P."/>
        </authorList>
    </citation>
    <scope>NUCLEOTIDE SEQUENCE</scope>
    <source>
        <tissue evidence="4">Leaf</tissue>
    </source>
</reference>
<dbReference type="Gramene" id="KZM96930">
    <property type="protein sequence ID" value="KZM96930"/>
    <property type="gene ID" value="DCAR_015708"/>
</dbReference>
<dbReference type="PANTHER" id="PTHR46288">
    <property type="entry name" value="PHORBOL-ESTER/DAG-TYPE DOMAIN-CONTAINING PROTEIN"/>
    <property type="match status" value="1"/>
</dbReference>
<evidence type="ECO:0000313" key="3">
    <source>
        <dbReference type="EMBL" id="KZM96930.1"/>
    </source>
</evidence>
<reference evidence="3" key="1">
    <citation type="journal article" date="2016" name="Nat. Genet.">
        <title>A high-quality carrot genome assembly provides new insights into carotenoid accumulation and asterid genome evolution.</title>
        <authorList>
            <person name="Iorizzo M."/>
            <person name="Ellison S."/>
            <person name="Senalik D."/>
            <person name="Zeng P."/>
            <person name="Satapoomin P."/>
            <person name="Huang J."/>
            <person name="Bowman M."/>
            <person name="Iovene M."/>
            <person name="Sanseverino W."/>
            <person name="Cavagnaro P."/>
            <person name="Yildiz M."/>
            <person name="Macko-Podgorni A."/>
            <person name="Moranska E."/>
            <person name="Grzebelus E."/>
            <person name="Grzebelus D."/>
            <person name="Ashrafi H."/>
            <person name="Zheng Z."/>
            <person name="Cheng S."/>
            <person name="Spooner D."/>
            <person name="Van Deynze A."/>
            <person name="Simon P."/>
        </authorList>
    </citation>
    <scope>NUCLEOTIDE SEQUENCE [LARGE SCALE GENOMIC DNA]</scope>
    <source>
        <tissue evidence="3">Leaf</tissue>
    </source>
</reference>
<dbReference type="EMBL" id="CP093346">
    <property type="protein sequence ID" value="WOG95681.1"/>
    <property type="molecule type" value="Genomic_DNA"/>
</dbReference>
<sequence>MEFKHFSHNHSLIVHQVIQGTEVTCSGCNSPATGAVYVCWPCNFFLHEFCFSASRSMTHASHPPHPLTLVPYPTYPSNTFYCNSCNLVGTGLSYSCSHCDFDLHVHCAYMPTSANHTPQTCDVPDITLQNQTHHPQQVHLAPPVEARDDATVDHNTKNEAMPNPSGEVQVLQSDDPVGVENAGASRVIKPRGLKHFSHSHPLYPSEFEDEDPLFCSACEEEIIGTAYRCSKSKCDYHLHKKCFELPREIRHKSHVEHPLTLLASPVNKETEKFTCNACFGVGSGFTYNCSTCDYDLHVSCSSLPETVKSDHHDHELSLMYSSPVTENEKAEQPGITFSCKVCENVVPESYWLYYCADCKYGIHLGCLNEKDKYEGKSLEEVVVDHQAQMQRLQIQMDMARQNAQFLISMGQSLASL</sequence>
<dbReference type="AlphaFoldDB" id="A0A162A892"/>
<keyword evidence="1" id="KW-0677">Repeat</keyword>
<dbReference type="Pfam" id="PF03107">
    <property type="entry name" value="C1_2"/>
    <property type="match status" value="5"/>
</dbReference>
<feature type="domain" description="DC1" evidence="2">
    <location>
        <begin position="311"/>
        <end position="366"/>
    </location>
</feature>
<dbReference type="SUPFAM" id="SSF57889">
    <property type="entry name" value="Cysteine-rich domain"/>
    <property type="match status" value="3"/>
</dbReference>
<evidence type="ECO:0000313" key="5">
    <source>
        <dbReference type="Proteomes" id="UP000077755"/>
    </source>
</evidence>
<dbReference type="PANTHER" id="PTHR46288:SF27">
    <property type="entry name" value="CYSTEINE_HISTIDINE-RICH C1 DOMAIN FAMILY PROTEIN"/>
    <property type="match status" value="1"/>
</dbReference>
<evidence type="ECO:0000259" key="2">
    <source>
        <dbReference type="Pfam" id="PF03107"/>
    </source>
</evidence>
<feature type="domain" description="DC1" evidence="2">
    <location>
        <begin position="61"/>
        <end position="108"/>
    </location>
</feature>
<dbReference type="OrthoDB" id="1751421at2759"/>
<feature type="domain" description="DC1" evidence="2">
    <location>
        <begin position="252"/>
        <end position="300"/>
    </location>
</feature>
<dbReference type="InterPro" id="IPR004146">
    <property type="entry name" value="DC1"/>
</dbReference>
<accession>A0A162A892</accession>
<evidence type="ECO:0000256" key="1">
    <source>
        <dbReference type="ARBA" id="ARBA00022737"/>
    </source>
</evidence>
<protein>
    <recommendedName>
        <fullName evidence="2">DC1 domain-containing protein</fullName>
    </recommendedName>
</protein>
<dbReference type="InterPro" id="IPR046349">
    <property type="entry name" value="C1-like_sf"/>
</dbReference>
<dbReference type="OMA" id="HPCCANP"/>
<dbReference type="STRING" id="79200.A0A162A892"/>
<feature type="domain" description="DC1" evidence="2">
    <location>
        <begin position="196"/>
        <end position="242"/>
    </location>
</feature>
<organism evidence="3">
    <name type="scientific">Daucus carota subsp. sativus</name>
    <name type="common">Carrot</name>
    <dbReference type="NCBI Taxonomy" id="79200"/>
    <lineage>
        <taxon>Eukaryota</taxon>
        <taxon>Viridiplantae</taxon>
        <taxon>Streptophyta</taxon>
        <taxon>Embryophyta</taxon>
        <taxon>Tracheophyta</taxon>
        <taxon>Spermatophyta</taxon>
        <taxon>Magnoliopsida</taxon>
        <taxon>eudicotyledons</taxon>
        <taxon>Gunneridae</taxon>
        <taxon>Pentapetalae</taxon>
        <taxon>asterids</taxon>
        <taxon>campanulids</taxon>
        <taxon>Apiales</taxon>
        <taxon>Apiaceae</taxon>
        <taxon>Apioideae</taxon>
        <taxon>Scandiceae</taxon>
        <taxon>Daucinae</taxon>
        <taxon>Daucus</taxon>
        <taxon>Daucus sect. Daucus</taxon>
    </lineage>
</organism>
<feature type="domain" description="DC1" evidence="2">
    <location>
        <begin position="6"/>
        <end position="50"/>
    </location>
</feature>
<proteinExistence type="predicted"/>
<dbReference type="KEGG" id="dcr:108217730"/>
<dbReference type="EMBL" id="LNRQ01000004">
    <property type="protein sequence ID" value="KZM96930.1"/>
    <property type="molecule type" value="Genomic_DNA"/>
</dbReference>
<dbReference type="Proteomes" id="UP000077755">
    <property type="component" value="Chromosome 4"/>
</dbReference>
<gene>
    <name evidence="3" type="ORF">DCAR_015708</name>
    <name evidence="4" type="ORF">DCAR_0415008</name>
</gene>
<keyword evidence="5" id="KW-1185">Reference proteome</keyword>
<name>A0A162A892_DAUCS</name>